<reference evidence="2" key="1">
    <citation type="submission" date="2023-07" db="EMBL/GenBank/DDBJ databases">
        <title>Sequencing the genomes of 1000 actinobacteria strains.</title>
        <authorList>
            <person name="Klenk H.-P."/>
        </authorList>
    </citation>
    <scope>NUCLEOTIDE SEQUENCE</scope>
    <source>
        <strain evidence="2">DSM 45977</strain>
    </source>
</reference>
<keyword evidence="3" id="KW-1185">Reference proteome</keyword>
<dbReference type="Pfam" id="PF01738">
    <property type="entry name" value="DLH"/>
    <property type="match status" value="1"/>
</dbReference>
<dbReference type="InterPro" id="IPR051049">
    <property type="entry name" value="Dienelactone_hydrolase-like"/>
</dbReference>
<dbReference type="RefSeq" id="WP_310278115.1">
    <property type="nucleotide sequence ID" value="NZ_JAVDXW010000001.1"/>
</dbReference>
<dbReference type="EMBL" id="JAVDXW010000001">
    <property type="protein sequence ID" value="MDR7304402.1"/>
    <property type="molecule type" value="Genomic_DNA"/>
</dbReference>
<accession>A0AAE3ZJP4</accession>
<evidence type="ECO:0000259" key="1">
    <source>
        <dbReference type="Pfam" id="PF01738"/>
    </source>
</evidence>
<dbReference type="PANTHER" id="PTHR46623:SF6">
    <property type="entry name" value="ALPHA_BETA-HYDROLASES SUPERFAMILY PROTEIN"/>
    <property type="match status" value="1"/>
</dbReference>
<dbReference type="Proteomes" id="UP001180845">
    <property type="component" value="Unassembled WGS sequence"/>
</dbReference>
<dbReference type="AlphaFoldDB" id="A0AAE3ZJP4"/>
<feature type="domain" description="Dienelactone hydrolase" evidence="1">
    <location>
        <begin position="15"/>
        <end position="233"/>
    </location>
</feature>
<gene>
    <name evidence="2" type="ORF">JOF55_004583</name>
</gene>
<proteinExistence type="predicted"/>
<dbReference type="Gene3D" id="3.40.50.1820">
    <property type="entry name" value="alpha/beta hydrolase"/>
    <property type="match status" value="1"/>
</dbReference>
<evidence type="ECO:0000313" key="2">
    <source>
        <dbReference type="EMBL" id="MDR7304402.1"/>
    </source>
</evidence>
<dbReference type="InterPro" id="IPR029058">
    <property type="entry name" value="AB_hydrolase_fold"/>
</dbReference>
<organism evidence="2 3">
    <name type="scientific">Haloactinomyces albus</name>
    <dbReference type="NCBI Taxonomy" id="1352928"/>
    <lineage>
        <taxon>Bacteria</taxon>
        <taxon>Bacillati</taxon>
        <taxon>Actinomycetota</taxon>
        <taxon>Actinomycetes</taxon>
        <taxon>Actinopolysporales</taxon>
        <taxon>Actinopolysporaceae</taxon>
        <taxon>Haloactinomyces</taxon>
    </lineage>
</organism>
<keyword evidence="2" id="KW-0378">Hydrolase</keyword>
<name>A0AAE3ZJP4_9ACTN</name>
<evidence type="ECO:0000313" key="3">
    <source>
        <dbReference type="Proteomes" id="UP001180845"/>
    </source>
</evidence>
<dbReference type="GO" id="GO:0008806">
    <property type="term" value="F:carboxymethylenebutenolidase activity"/>
    <property type="evidence" value="ECO:0007669"/>
    <property type="project" value="UniProtKB-EC"/>
</dbReference>
<dbReference type="SUPFAM" id="SSF53474">
    <property type="entry name" value="alpha/beta-Hydrolases"/>
    <property type="match status" value="1"/>
</dbReference>
<protein>
    <submittedName>
        <fullName evidence="2">Carboxymethylenebutenolidase</fullName>
        <ecNumber evidence="2">3.1.1.45</ecNumber>
    </submittedName>
</protein>
<comment type="caution">
    <text evidence="2">The sequence shown here is derived from an EMBL/GenBank/DDBJ whole genome shotgun (WGS) entry which is preliminary data.</text>
</comment>
<sequence>MSTEITTSHITANSLRAYLSRPQEDSGAGMLLLPMITGIGEQLREFADDIAGAGVTALSWDPWHGPSSDDTSREELHRLLTELDDETVLAEQGRLLEYMFGTLGLRRVGVIGWCLGGRFAFLLAGRDQRVANVVAYHPTVPIPPAANHTLDTVEHAGRIQAPVMMLYPGADSMVPRESFDNLQTALNNRETGPSIVHLYPGAEHGFSDRGRQNKQVNADAYAQSWPQALEFITATTRH</sequence>
<dbReference type="PANTHER" id="PTHR46623">
    <property type="entry name" value="CARBOXYMETHYLENEBUTENOLIDASE-RELATED"/>
    <property type="match status" value="1"/>
</dbReference>
<dbReference type="EC" id="3.1.1.45" evidence="2"/>
<dbReference type="InterPro" id="IPR002925">
    <property type="entry name" value="Dienelactn_hydro"/>
</dbReference>